<protein>
    <submittedName>
        <fullName evidence="2">Sugar phosphate isomerase/epimerase family protein</fullName>
    </submittedName>
</protein>
<gene>
    <name evidence="2" type="ORF">ACFSKK_12870</name>
</gene>
<dbReference type="Proteomes" id="UP001597318">
    <property type="component" value="Unassembled WGS sequence"/>
</dbReference>
<sequence>MSHLSLTTWSLHRELGPLRWTYWDDVEKTHKTRIEQQPENTKLVGLPSILEKQGLKSLEVCHFHFQNTENEYLVEMRNAFKKSGITFHCLLLDYGDISSPDDERRKSDIKFIKKWIDIAEKVEAKSIRVIGGEANPSDTAALERSMDSFQQLIDYAEPKGVRVVTENFKSLTSTKENCEKLISSFNKKLGLTVDFGNFEQGVKFDSIQALVPFAESIHAKANYDHNGLIDKGEFEKSLQIVANSDYNGPITLVYDGPGNLWDGINEVKMIAEKYCD</sequence>
<accession>A0ABW5BWZ7</accession>
<dbReference type="Pfam" id="PF01261">
    <property type="entry name" value="AP_endonuc_2"/>
    <property type="match status" value="1"/>
</dbReference>
<dbReference type="SUPFAM" id="SSF51658">
    <property type="entry name" value="Xylose isomerase-like"/>
    <property type="match status" value="1"/>
</dbReference>
<feature type="domain" description="Xylose isomerase-like TIM barrel" evidence="1">
    <location>
        <begin position="51"/>
        <end position="255"/>
    </location>
</feature>
<evidence type="ECO:0000313" key="2">
    <source>
        <dbReference type="EMBL" id="MFD2214577.1"/>
    </source>
</evidence>
<comment type="caution">
    <text evidence="2">The sequence shown here is derived from an EMBL/GenBank/DDBJ whole genome shotgun (WGS) entry which is preliminary data.</text>
</comment>
<dbReference type="GO" id="GO:0016853">
    <property type="term" value="F:isomerase activity"/>
    <property type="evidence" value="ECO:0007669"/>
    <property type="project" value="UniProtKB-KW"/>
</dbReference>
<dbReference type="InterPro" id="IPR013022">
    <property type="entry name" value="Xyl_isomerase-like_TIM-brl"/>
</dbReference>
<dbReference type="InterPro" id="IPR050312">
    <property type="entry name" value="IolE/XylAMocC-like"/>
</dbReference>
<evidence type="ECO:0000313" key="3">
    <source>
        <dbReference type="Proteomes" id="UP001597318"/>
    </source>
</evidence>
<name>A0ABW5BWZ7_9BACI</name>
<keyword evidence="3" id="KW-1185">Reference proteome</keyword>
<dbReference type="PANTHER" id="PTHR12110">
    <property type="entry name" value="HYDROXYPYRUVATE ISOMERASE"/>
    <property type="match status" value="1"/>
</dbReference>
<dbReference type="PANTHER" id="PTHR12110:SF53">
    <property type="entry name" value="BLR5974 PROTEIN"/>
    <property type="match status" value="1"/>
</dbReference>
<organism evidence="2 3">
    <name type="scientific">Metabacillus endolithicus</name>
    <dbReference type="NCBI Taxonomy" id="1535204"/>
    <lineage>
        <taxon>Bacteria</taxon>
        <taxon>Bacillati</taxon>
        <taxon>Bacillota</taxon>
        <taxon>Bacilli</taxon>
        <taxon>Bacillales</taxon>
        <taxon>Bacillaceae</taxon>
        <taxon>Metabacillus</taxon>
    </lineage>
</organism>
<reference evidence="3" key="1">
    <citation type="journal article" date="2019" name="Int. J. Syst. Evol. Microbiol.">
        <title>The Global Catalogue of Microorganisms (GCM) 10K type strain sequencing project: providing services to taxonomists for standard genome sequencing and annotation.</title>
        <authorList>
            <consortium name="The Broad Institute Genomics Platform"/>
            <consortium name="The Broad Institute Genome Sequencing Center for Infectious Disease"/>
            <person name="Wu L."/>
            <person name="Ma J."/>
        </authorList>
    </citation>
    <scope>NUCLEOTIDE SEQUENCE [LARGE SCALE GENOMIC DNA]</scope>
    <source>
        <strain evidence="3">CGMCC 1.15474</strain>
    </source>
</reference>
<dbReference type="Gene3D" id="3.20.20.150">
    <property type="entry name" value="Divalent-metal-dependent TIM barrel enzymes"/>
    <property type="match status" value="1"/>
</dbReference>
<proteinExistence type="predicted"/>
<dbReference type="RefSeq" id="WP_247343417.1">
    <property type="nucleotide sequence ID" value="NZ_CP095550.1"/>
</dbReference>
<dbReference type="EMBL" id="JBHUIK010000002">
    <property type="protein sequence ID" value="MFD2214577.1"/>
    <property type="molecule type" value="Genomic_DNA"/>
</dbReference>
<dbReference type="InterPro" id="IPR036237">
    <property type="entry name" value="Xyl_isomerase-like_sf"/>
</dbReference>
<keyword evidence="2" id="KW-0413">Isomerase</keyword>
<evidence type="ECO:0000259" key="1">
    <source>
        <dbReference type="Pfam" id="PF01261"/>
    </source>
</evidence>